<evidence type="ECO:0000256" key="7">
    <source>
        <dbReference type="PROSITE-ProRule" id="PRU00192"/>
    </source>
</evidence>
<feature type="compositionally biased region" description="Polar residues" evidence="8">
    <location>
        <begin position="1201"/>
        <end position="1213"/>
    </location>
</feature>
<gene>
    <name evidence="11" type="ORF">E1301_Tti006588</name>
</gene>
<reference evidence="11 12" key="1">
    <citation type="journal article" date="2019" name="Mol. Ecol. Resour.">
        <title>Chromosome-level genome assembly of Triplophysa tibetana, a fish adapted to the harsh high-altitude environment of the Tibetan Plateau.</title>
        <authorList>
            <person name="Yang X."/>
            <person name="Liu H."/>
            <person name="Ma Z."/>
            <person name="Zou Y."/>
            <person name="Zou M."/>
            <person name="Mao Y."/>
            <person name="Li X."/>
            <person name="Wang H."/>
            <person name="Chen T."/>
            <person name="Wang W."/>
            <person name="Yang R."/>
        </authorList>
    </citation>
    <scope>NUCLEOTIDE SEQUENCE [LARGE SCALE GENOMIC DNA]</scope>
    <source>
        <strain evidence="11">TTIB1903HZAU</strain>
        <tissue evidence="11">Muscle</tissue>
    </source>
</reference>
<feature type="compositionally biased region" description="Polar residues" evidence="8">
    <location>
        <begin position="836"/>
        <end position="847"/>
    </location>
</feature>
<evidence type="ECO:0000256" key="8">
    <source>
        <dbReference type="SAM" id="MobiDB-lite"/>
    </source>
</evidence>
<organism evidence="11 12">
    <name type="scientific">Triplophysa tibetana</name>
    <dbReference type="NCBI Taxonomy" id="1572043"/>
    <lineage>
        <taxon>Eukaryota</taxon>
        <taxon>Metazoa</taxon>
        <taxon>Chordata</taxon>
        <taxon>Craniata</taxon>
        <taxon>Vertebrata</taxon>
        <taxon>Euteleostomi</taxon>
        <taxon>Actinopterygii</taxon>
        <taxon>Neopterygii</taxon>
        <taxon>Teleostei</taxon>
        <taxon>Ostariophysi</taxon>
        <taxon>Cypriniformes</taxon>
        <taxon>Nemacheilidae</taxon>
        <taxon>Triplophysa</taxon>
    </lineage>
</organism>
<feature type="compositionally biased region" description="Polar residues" evidence="8">
    <location>
        <begin position="674"/>
        <end position="695"/>
    </location>
</feature>
<dbReference type="Pfam" id="PF03114">
    <property type="entry name" value="BAR"/>
    <property type="match status" value="1"/>
</dbReference>
<feature type="region of interest" description="Disordered" evidence="8">
    <location>
        <begin position="244"/>
        <end position="315"/>
    </location>
</feature>
<dbReference type="EMBL" id="SOYY01000007">
    <property type="protein sequence ID" value="KAA0719322.1"/>
    <property type="molecule type" value="Genomic_DNA"/>
</dbReference>
<feature type="region of interest" description="Disordered" evidence="8">
    <location>
        <begin position="945"/>
        <end position="1213"/>
    </location>
</feature>
<feature type="region of interest" description="Disordered" evidence="8">
    <location>
        <begin position="407"/>
        <end position="617"/>
    </location>
</feature>
<sequence>MAEIKTGIFAKNVQKRISRAQEKVLQKLGKADETKDEQFEQCVQNFKKQESEGVRLQREMKAYIAAVKGMQQASMNLTESLHEVYEPDWHGKDDVMTIGKNCDTMWEDFHEKLVDSTLNTLEMYLTQFPDLKVRVAKRSRKLIDYDSARHHLETLQTTTMRNEKKIAKADEDLKKAQRVFDDLNVGLQDELPMLWDSRVGFYVSTFKKVSSLEAGFHKEISFLCHKLYEVMNRLAEQHSDKMFTIQGAPSDSGPLRLARTPSPPDDDDSPDSSPATSPNHTLRPSSPGPPRPKSPSQLKMGPPKPPPPKATPTRELQQEQIIDLFDGGFPEISVTSPQPKEKPEESLLDMDFDPFKPDANTPIGQTQSPMAQALSWDLWTENAEPAQPATDAGFTANWAADFSSLSTAGAEESANVQPAADGQSWPPADGWPTAEATQPQGEATTDEVRAWDSENNLEPNPDCDPCDVGGGEAKQHPGQEQEGVDRGQSDWATNQVEWAEEKPVCGSEEKRAEGGSQSMPGIIFTDEFGQEIQDATVGGEQELRQGQDGGDGSKWGLSSQVDLDGSGSEYETAEEWGDVPGQNGGWVSADDEFESAENPVAGSEQDKPVTPEGFADWSAGDVAPEEISSDDFGFGGDAFATSWDHPCISDQTQNCSEKQVSDPAQSIDDIGHSEANTTCDVLEPTQASDPYSTEGNDPFGTGSDPFATTGEDPFGTEPSDLLASQGSQTTEPEKGKLDSDPFAETQAGWASDPFVSEFPSDPFATKINQDPFANSTKPDPFVSESGADPFTNLDNQEWAGSCETTGTNELSGEGKDDDQSAQANGWAAFPAPPVDSESSSKGSWQEVSDSSGFFSSDGQGTFTSGWPGEAGQTQDPFASIPACDRKVITQEAQAGHKEPENSDLSEDEVANRRYGKLYQEIDTELDETDSSVPTFSADFDKATDASVPTFSSDFDKATDASVPTFSSDFDKATDASVPTFSSDFDKATDASVPTFSDDFDKATDASVPTFSSDFDKVSEAEAPETNIAKEEDEAAPVTVPEASEVPEDPEAPESPVKTPPTDTQPEEIPASTPPAETAPSPVESPVSAESEADEQTETKDAQPEEEASSVDAKPGEPDSVEAKPAVEADNVEPQPGDVPDNESKPADEADSVESQPGDESSEESAANNWNMEEKMRIPSVVIEPASSNEGDDDRDGDITSPIESSGNGVIPECQTTKDASGMPYGFLFKATTLHDFEAANPDELALKKGDIVLVVPTVHAEDQDAGWLTGIKENEWSQLGTSAHKGLFPENFTQRLE</sequence>
<evidence type="ECO:0000256" key="2">
    <source>
        <dbReference type="ARBA" id="ARBA00004496"/>
    </source>
</evidence>
<feature type="compositionally biased region" description="Low complexity" evidence="8">
    <location>
        <begin position="848"/>
        <end position="865"/>
    </location>
</feature>
<evidence type="ECO:0000313" key="11">
    <source>
        <dbReference type="EMBL" id="KAA0719322.1"/>
    </source>
</evidence>
<keyword evidence="4" id="KW-0963">Cytoplasm</keyword>
<evidence type="ECO:0000256" key="3">
    <source>
        <dbReference type="ARBA" id="ARBA00022443"/>
    </source>
</evidence>
<dbReference type="InterPro" id="IPR036028">
    <property type="entry name" value="SH3-like_dom_sf"/>
</dbReference>
<feature type="region of interest" description="Disordered" evidence="8">
    <location>
        <begin position="328"/>
        <end position="366"/>
    </location>
</feature>
<feature type="compositionally biased region" description="Low complexity" evidence="8">
    <location>
        <begin position="1066"/>
        <end position="1089"/>
    </location>
</feature>
<dbReference type="GO" id="GO:0005886">
    <property type="term" value="C:plasma membrane"/>
    <property type="evidence" value="ECO:0007669"/>
    <property type="project" value="TreeGrafter"/>
</dbReference>
<feature type="compositionally biased region" description="Basic and acidic residues" evidence="8">
    <location>
        <begin position="473"/>
        <end position="488"/>
    </location>
</feature>
<comment type="subcellular location">
    <subcellularLocation>
        <location evidence="2">Cytoplasm</location>
    </subcellularLocation>
    <subcellularLocation>
        <location evidence="1">Endomembrane system</location>
    </subcellularLocation>
</comment>
<dbReference type="InterPro" id="IPR004148">
    <property type="entry name" value="BAR_dom"/>
</dbReference>
<dbReference type="SUPFAM" id="SSF50044">
    <property type="entry name" value="SH3-domain"/>
    <property type="match status" value="1"/>
</dbReference>
<dbReference type="PRINTS" id="PR00452">
    <property type="entry name" value="SH3DOMAIN"/>
</dbReference>
<feature type="domain" description="SH3" evidence="9">
    <location>
        <begin position="1225"/>
        <end position="1297"/>
    </location>
</feature>
<keyword evidence="3 7" id="KW-0728">SH3 domain</keyword>
<feature type="compositionally biased region" description="Basic and acidic residues" evidence="8">
    <location>
        <begin position="499"/>
        <end position="513"/>
    </location>
</feature>
<dbReference type="SMART" id="SM00721">
    <property type="entry name" value="BAR"/>
    <property type="match status" value="1"/>
</dbReference>
<dbReference type="PANTHER" id="PTHR46514:SF2">
    <property type="entry name" value="AMPHIPHYSIN"/>
    <property type="match status" value="1"/>
</dbReference>
<dbReference type="InterPro" id="IPR003017">
    <property type="entry name" value="Amphiphysin_1"/>
</dbReference>
<feature type="compositionally biased region" description="Polar residues" evidence="8">
    <location>
        <begin position="766"/>
        <end position="777"/>
    </location>
</feature>
<dbReference type="Proteomes" id="UP000324632">
    <property type="component" value="Chromosome 7"/>
</dbReference>
<name>A0A5A9PBZ0_9TELE</name>
<dbReference type="InterPro" id="IPR027267">
    <property type="entry name" value="AH/BAR_dom_sf"/>
</dbReference>
<comment type="caution">
    <text evidence="11">The sequence shown here is derived from an EMBL/GenBank/DDBJ whole genome shotgun (WGS) entry which is preliminary data.</text>
</comment>
<feature type="region of interest" description="Disordered" evidence="8">
    <location>
        <begin position="889"/>
        <end position="911"/>
    </location>
</feature>
<evidence type="ECO:0000259" key="10">
    <source>
        <dbReference type="PROSITE" id="PS51021"/>
    </source>
</evidence>
<evidence type="ECO:0000313" key="12">
    <source>
        <dbReference type="Proteomes" id="UP000324632"/>
    </source>
</evidence>
<dbReference type="CDD" id="cd07611">
    <property type="entry name" value="BAR_Amphiphysin_I_II"/>
    <property type="match status" value="1"/>
</dbReference>
<proteinExistence type="predicted"/>
<dbReference type="FunFam" id="1.20.1270.60:FF:000013">
    <property type="entry name" value="Amphiphysin isoform 2"/>
    <property type="match status" value="1"/>
</dbReference>
<dbReference type="Pfam" id="PF00018">
    <property type="entry name" value="SH3_1"/>
    <property type="match status" value="1"/>
</dbReference>
<evidence type="ECO:0000256" key="6">
    <source>
        <dbReference type="ARBA" id="ARBA00023136"/>
    </source>
</evidence>
<dbReference type="PANTHER" id="PTHR46514">
    <property type="entry name" value="AMPHIPHYSIN"/>
    <property type="match status" value="1"/>
</dbReference>
<dbReference type="PRINTS" id="PR01251">
    <property type="entry name" value="AMPHIPHYSIN"/>
</dbReference>
<evidence type="ECO:0000256" key="5">
    <source>
        <dbReference type="ARBA" id="ARBA00023054"/>
    </source>
</evidence>
<dbReference type="PROSITE" id="PS50002">
    <property type="entry name" value="SH3"/>
    <property type="match status" value="1"/>
</dbReference>
<dbReference type="PRINTS" id="PR01252">
    <property type="entry name" value="AMPHIPHYSIN1"/>
</dbReference>
<keyword evidence="5" id="KW-0175">Coiled coil</keyword>
<dbReference type="GO" id="GO:0005543">
    <property type="term" value="F:phospholipid binding"/>
    <property type="evidence" value="ECO:0007669"/>
    <property type="project" value="TreeGrafter"/>
</dbReference>
<accession>A0A5A9PBZ0</accession>
<feature type="compositionally biased region" description="Polar residues" evidence="8">
    <location>
        <begin position="654"/>
        <end position="664"/>
    </location>
</feature>
<dbReference type="InterPro" id="IPR003005">
    <property type="entry name" value="Amphiphysin"/>
</dbReference>
<dbReference type="GO" id="GO:0048488">
    <property type="term" value="P:synaptic vesicle endocytosis"/>
    <property type="evidence" value="ECO:0007669"/>
    <property type="project" value="TreeGrafter"/>
</dbReference>
<dbReference type="GO" id="GO:0008021">
    <property type="term" value="C:synaptic vesicle"/>
    <property type="evidence" value="ECO:0007669"/>
    <property type="project" value="TreeGrafter"/>
</dbReference>
<evidence type="ECO:0000256" key="1">
    <source>
        <dbReference type="ARBA" id="ARBA00004308"/>
    </source>
</evidence>
<evidence type="ECO:0000256" key="4">
    <source>
        <dbReference type="ARBA" id="ARBA00022490"/>
    </source>
</evidence>
<dbReference type="SUPFAM" id="SSF103657">
    <property type="entry name" value="BAR/IMD domain-like"/>
    <property type="match status" value="1"/>
</dbReference>
<feature type="compositionally biased region" description="Polar residues" evidence="8">
    <location>
        <begin position="1152"/>
        <end position="1170"/>
    </location>
</feature>
<dbReference type="PROSITE" id="PS51021">
    <property type="entry name" value="BAR"/>
    <property type="match status" value="1"/>
</dbReference>
<feature type="region of interest" description="Disordered" evidence="8">
    <location>
        <begin position="654"/>
        <end position="877"/>
    </location>
</feature>
<evidence type="ECO:0000259" key="9">
    <source>
        <dbReference type="PROSITE" id="PS50002"/>
    </source>
</evidence>
<protein>
    <submittedName>
        <fullName evidence="11">Amphiphysin</fullName>
    </submittedName>
</protein>
<keyword evidence="6" id="KW-0472">Membrane</keyword>
<dbReference type="InterPro" id="IPR001452">
    <property type="entry name" value="SH3_domain"/>
</dbReference>
<dbReference type="Gene3D" id="1.20.1270.60">
    <property type="entry name" value="Arfaptin homology (AH) domain/BAR domain"/>
    <property type="match status" value="1"/>
</dbReference>
<keyword evidence="12" id="KW-1185">Reference proteome</keyword>
<feature type="domain" description="BAR" evidence="10">
    <location>
        <begin position="24"/>
        <end position="240"/>
    </location>
</feature>
<dbReference type="Gene3D" id="2.30.30.40">
    <property type="entry name" value="SH3 Domains"/>
    <property type="match status" value="1"/>
</dbReference>
<feature type="compositionally biased region" description="Basic and acidic residues" evidence="8">
    <location>
        <begin position="1113"/>
        <end position="1126"/>
    </location>
</feature>
<feature type="compositionally biased region" description="Basic and acidic residues" evidence="8">
    <location>
        <begin position="889"/>
        <end position="900"/>
    </location>
</feature>
<dbReference type="SMART" id="SM00326">
    <property type="entry name" value="SH3"/>
    <property type="match status" value="1"/>
</dbReference>